<protein>
    <recommendedName>
        <fullName evidence="4">F-box domain-containing protein</fullName>
    </recommendedName>
</protein>
<dbReference type="InParanoid" id="E1ZT86"/>
<dbReference type="KEGG" id="cvr:CHLNCDRAFT_141643"/>
<dbReference type="InterPro" id="IPR050715">
    <property type="entry name" value="LRR-SigEffector_domain"/>
</dbReference>
<proteinExistence type="predicted"/>
<gene>
    <name evidence="2" type="ORF">CHLNCDRAFT_141643</name>
</gene>
<keyword evidence="3" id="KW-1185">Reference proteome</keyword>
<comment type="subcellular location">
    <subcellularLocation>
        <location evidence="1">Cytoplasm</location>
        <location evidence="1">Cytoskeleton</location>
        <location evidence="1">Cilium axoneme</location>
    </subcellularLocation>
</comment>
<dbReference type="EMBL" id="GL433870">
    <property type="protein sequence ID" value="EFN50956.1"/>
    <property type="molecule type" value="Genomic_DNA"/>
</dbReference>
<dbReference type="SUPFAM" id="SSF52058">
    <property type="entry name" value="L domain-like"/>
    <property type="match status" value="1"/>
</dbReference>
<evidence type="ECO:0000313" key="3">
    <source>
        <dbReference type="Proteomes" id="UP000008141"/>
    </source>
</evidence>
<name>E1ZT86_CHLVA</name>
<evidence type="ECO:0000256" key="1">
    <source>
        <dbReference type="ARBA" id="ARBA00004430"/>
    </source>
</evidence>
<dbReference type="GO" id="GO:0005930">
    <property type="term" value="C:axoneme"/>
    <property type="evidence" value="ECO:0007669"/>
    <property type="project" value="UniProtKB-SubCell"/>
</dbReference>
<evidence type="ECO:0008006" key="4">
    <source>
        <dbReference type="Google" id="ProtNLM"/>
    </source>
</evidence>
<accession>E1ZT86</accession>
<reference evidence="2 3" key="1">
    <citation type="journal article" date="2010" name="Plant Cell">
        <title>The Chlorella variabilis NC64A genome reveals adaptation to photosymbiosis, coevolution with viruses, and cryptic sex.</title>
        <authorList>
            <person name="Blanc G."/>
            <person name="Duncan G."/>
            <person name="Agarkova I."/>
            <person name="Borodovsky M."/>
            <person name="Gurnon J."/>
            <person name="Kuo A."/>
            <person name="Lindquist E."/>
            <person name="Lucas S."/>
            <person name="Pangilinan J."/>
            <person name="Polle J."/>
            <person name="Salamov A."/>
            <person name="Terry A."/>
            <person name="Yamada T."/>
            <person name="Dunigan D.D."/>
            <person name="Grigoriev I.V."/>
            <person name="Claverie J.M."/>
            <person name="Van Etten J.L."/>
        </authorList>
    </citation>
    <scope>NUCLEOTIDE SEQUENCE [LARGE SCALE GENOMIC DNA]</scope>
    <source>
        <strain evidence="2 3">NC64A</strain>
    </source>
</reference>
<dbReference type="Proteomes" id="UP000008141">
    <property type="component" value="Unassembled WGS sequence"/>
</dbReference>
<organism evidence="3">
    <name type="scientific">Chlorella variabilis</name>
    <name type="common">Green alga</name>
    <dbReference type="NCBI Taxonomy" id="554065"/>
    <lineage>
        <taxon>Eukaryota</taxon>
        <taxon>Viridiplantae</taxon>
        <taxon>Chlorophyta</taxon>
        <taxon>core chlorophytes</taxon>
        <taxon>Trebouxiophyceae</taxon>
        <taxon>Chlorellales</taxon>
        <taxon>Chlorellaceae</taxon>
        <taxon>Chlorella clade</taxon>
        <taxon>Chlorella</taxon>
    </lineage>
</organism>
<dbReference type="InterPro" id="IPR032675">
    <property type="entry name" value="LRR_dom_sf"/>
</dbReference>
<dbReference type="Gene3D" id="3.80.10.10">
    <property type="entry name" value="Ribonuclease Inhibitor"/>
    <property type="match status" value="2"/>
</dbReference>
<dbReference type="AlphaFoldDB" id="E1ZT86"/>
<evidence type="ECO:0000313" key="2">
    <source>
        <dbReference type="EMBL" id="EFN50956.1"/>
    </source>
</evidence>
<dbReference type="PANTHER" id="PTHR45752">
    <property type="entry name" value="LEUCINE-RICH REPEAT-CONTAINING"/>
    <property type="match status" value="1"/>
</dbReference>
<dbReference type="OrthoDB" id="674488at2759"/>
<dbReference type="GeneID" id="17350389"/>
<dbReference type="PANTHER" id="PTHR45752:SF187">
    <property type="entry name" value="LEUCINE-RICH REPEAT AND IQ DOMAIN-CONTAINING PROTEIN 4"/>
    <property type="match status" value="1"/>
</dbReference>
<sequence>MLVLVTSSWCGSQRLRPPRWRLLAPPRQAAQAAPDILSVLQMAARAPRQAQGQEPAAITISSLGDDLLAKCFSPLQQKDLLSRAALVWRRWYECVDAAWPAAVTATIGSLSDDLLAQCFSPLDQADLAISAGSLERLKLYLYGCSYTLGSWTATAHRLQELHLDTYTMTAWIPLDGLTSLQRLLLDAEEWQLGAAVAALTNLRSLTLDRVAYRTGMASLTRLSSLQHAAFWSCELPDSLAELTGLQVLDISDPRGEDADVAASLDAALPRLTQLTGLWLQFLPAAAVAPASLAALSRLDWLYLRPGTPRQREAAAEAALPLGPWQRSLRHLVTTFPLAQRSLPFLSGAEQLQRISFLEPPELQPGAEEQWRAFWRWAEKHAPLRNASIMPHRVSIDSLDNDLLEKTFARIDVLPRIKVLPLVCRRFYAVLQRPGDCWRCVGFTAPRGLAAVGGVADGQRQRLLRFLSWALPRAPGIHDLRIDFFLHFFNTDDQEIAWQSSTRELLGAAAGSLRHLELRAHGDLALGAVLPRAAQARMTALTELQLLSGESMSGARQSSGPRIHLAGLTALQRLNVVLDSAYPDAFAESAGPPSSLPTSLTWLGLNPAPLDAGADYSNRIPECVLALPGLLFLDVSESTNLGGLDAALPQLTTLTGLALDHTCLDQLPAELSLLRRLRLLSLHGCLDPEAFQPADYSPLGPLSELHVLSLSECSCLPALPGEVAGLTQLKALHLEKSNLDALPDGLHLPHLLMLRWLMLGNMYWPEEEAGEVLGAAPATAAAAVAQSLQRCPALRSVTLLMYPAAAISLGTAELMLRLPRSCPRLQLQALDAASFFLTDSEQMAAVGEGGG</sequence>
<dbReference type="RefSeq" id="XP_005843058.1">
    <property type="nucleotide sequence ID" value="XM_005842996.1"/>
</dbReference>